<dbReference type="InterPro" id="IPR029052">
    <property type="entry name" value="Metallo-depent_PP-like"/>
</dbReference>
<organism evidence="5 6">
    <name type="scientific">Lapillicoccus jejuensis</name>
    <dbReference type="NCBI Taxonomy" id="402171"/>
    <lineage>
        <taxon>Bacteria</taxon>
        <taxon>Bacillati</taxon>
        <taxon>Actinomycetota</taxon>
        <taxon>Actinomycetes</taxon>
        <taxon>Micrococcales</taxon>
        <taxon>Intrasporangiaceae</taxon>
        <taxon>Lapillicoccus</taxon>
    </lineage>
</organism>
<dbReference type="PANTHER" id="PTHR31302:SF31">
    <property type="entry name" value="PHOSPHODIESTERASE YAEI"/>
    <property type="match status" value="1"/>
</dbReference>
<dbReference type="Pfam" id="PF00149">
    <property type="entry name" value="Metallophos"/>
    <property type="match status" value="1"/>
</dbReference>
<name>A0A542DZS8_9MICO</name>
<dbReference type="GO" id="GO:0046872">
    <property type="term" value="F:metal ion binding"/>
    <property type="evidence" value="ECO:0007669"/>
    <property type="project" value="UniProtKB-KW"/>
</dbReference>
<keyword evidence="3" id="KW-1133">Transmembrane helix</keyword>
<dbReference type="RefSeq" id="WP_141848073.1">
    <property type="nucleotide sequence ID" value="NZ_BAAAPR010000004.1"/>
</dbReference>
<dbReference type="EMBL" id="VFMN01000001">
    <property type="protein sequence ID" value="TQJ08573.1"/>
    <property type="molecule type" value="Genomic_DNA"/>
</dbReference>
<evidence type="ECO:0000256" key="2">
    <source>
        <dbReference type="ARBA" id="ARBA00022801"/>
    </source>
</evidence>
<dbReference type="AlphaFoldDB" id="A0A542DZS8"/>
<dbReference type="OrthoDB" id="5241348at2"/>
<keyword evidence="3" id="KW-0812">Transmembrane</keyword>
<reference evidence="5 6" key="1">
    <citation type="submission" date="2019-06" db="EMBL/GenBank/DDBJ databases">
        <title>Sequencing the genomes of 1000 actinobacteria strains.</title>
        <authorList>
            <person name="Klenk H.-P."/>
        </authorList>
    </citation>
    <scope>NUCLEOTIDE SEQUENCE [LARGE SCALE GENOMIC DNA]</scope>
    <source>
        <strain evidence="5 6">DSM 18607</strain>
    </source>
</reference>
<sequence length="539" mass="57428">MRTPSRAHAVRGVLLGAKVVRWLTVLAACYLGGVAATNLSPTTVETRNYSATLRLNALPSRVGVLHSPTIVGDVDLQFASPALAPGLEVDVAVKQSITQVFSSRELAIAELQPSQEELRAAVLEAASGVGLRFVTGAGVVGLAILLALHYSRDRHRSDRRHVVVVTSAALVGCLATAVGVVATYRPTSFTSYRTSGLLLEVERNRGILSDLSTRSSQVTPYVLNLLALSKSLQENLVPSDLDQEVAARFLLVSDVHGQNSYGLMRSIVQSQHIDAVIDTGDLVNFGTVTEADAAGIFAGIRDLGVPYVFTTGNHDQSSPTDRALRDRLDDLPNVVTLQPSDDEYRTLLFHGLRIAGFDDPRYFGDDARNTDAKQKPAVDDFNRSMADQPTPDVLVAHEPGAAAGVDKADVRINGHLHQAGLDGDRITVGTFTGGGVVSHYVEEPDGELRGQPYAFDIAAFDTSCKLSSLTRYEYRDLVEGNPVYDSVTVVNGSTIETASPGLDPATGKARTCSASDPTDRLVVPLVKADTPSDGSTTGN</sequence>
<dbReference type="GO" id="GO:0009245">
    <property type="term" value="P:lipid A biosynthetic process"/>
    <property type="evidence" value="ECO:0007669"/>
    <property type="project" value="TreeGrafter"/>
</dbReference>
<feature type="transmembrane region" description="Helical" evidence="3">
    <location>
        <begin position="20"/>
        <end position="39"/>
    </location>
</feature>
<keyword evidence="2" id="KW-0378">Hydrolase</keyword>
<protein>
    <submittedName>
        <fullName evidence="5">3',5'-cyclic AMP phosphodiesterase CpdA</fullName>
    </submittedName>
</protein>
<evidence type="ECO:0000259" key="4">
    <source>
        <dbReference type="Pfam" id="PF00149"/>
    </source>
</evidence>
<evidence type="ECO:0000256" key="3">
    <source>
        <dbReference type="SAM" id="Phobius"/>
    </source>
</evidence>
<dbReference type="PANTHER" id="PTHR31302">
    <property type="entry name" value="TRANSMEMBRANE PROTEIN WITH METALLOPHOSPHOESTERASE DOMAIN-RELATED"/>
    <property type="match status" value="1"/>
</dbReference>
<keyword evidence="1" id="KW-0479">Metal-binding</keyword>
<evidence type="ECO:0000313" key="6">
    <source>
        <dbReference type="Proteomes" id="UP000317893"/>
    </source>
</evidence>
<keyword evidence="6" id="KW-1185">Reference proteome</keyword>
<proteinExistence type="predicted"/>
<dbReference type="Gene3D" id="3.60.21.10">
    <property type="match status" value="1"/>
</dbReference>
<feature type="domain" description="Calcineurin-like phosphoesterase" evidence="4">
    <location>
        <begin position="248"/>
        <end position="418"/>
    </location>
</feature>
<dbReference type="Proteomes" id="UP000317893">
    <property type="component" value="Unassembled WGS sequence"/>
</dbReference>
<comment type="caution">
    <text evidence="5">The sequence shown here is derived from an EMBL/GenBank/DDBJ whole genome shotgun (WGS) entry which is preliminary data.</text>
</comment>
<dbReference type="GO" id="GO:0008758">
    <property type="term" value="F:UDP-2,3-diacylglucosamine hydrolase activity"/>
    <property type="evidence" value="ECO:0007669"/>
    <property type="project" value="TreeGrafter"/>
</dbReference>
<keyword evidence="3" id="KW-0472">Membrane</keyword>
<dbReference type="GO" id="GO:0016020">
    <property type="term" value="C:membrane"/>
    <property type="evidence" value="ECO:0007669"/>
    <property type="project" value="GOC"/>
</dbReference>
<evidence type="ECO:0000256" key="1">
    <source>
        <dbReference type="ARBA" id="ARBA00022723"/>
    </source>
</evidence>
<dbReference type="SUPFAM" id="SSF56300">
    <property type="entry name" value="Metallo-dependent phosphatases"/>
    <property type="match status" value="1"/>
</dbReference>
<dbReference type="InterPro" id="IPR004843">
    <property type="entry name" value="Calcineurin-like_PHP"/>
</dbReference>
<accession>A0A542DZS8</accession>
<evidence type="ECO:0000313" key="5">
    <source>
        <dbReference type="EMBL" id="TQJ08573.1"/>
    </source>
</evidence>
<dbReference type="InterPro" id="IPR051158">
    <property type="entry name" value="Metallophosphoesterase_sf"/>
</dbReference>
<gene>
    <name evidence="5" type="ORF">FB458_1663</name>
</gene>
<feature type="transmembrane region" description="Helical" evidence="3">
    <location>
        <begin position="129"/>
        <end position="150"/>
    </location>
</feature>
<feature type="transmembrane region" description="Helical" evidence="3">
    <location>
        <begin position="162"/>
        <end position="184"/>
    </location>
</feature>